<dbReference type="Gene3D" id="2.10.70.10">
    <property type="entry name" value="Complement Module, domain 1"/>
    <property type="match status" value="4"/>
</dbReference>
<dbReference type="AlphaFoldDB" id="A0A9W2XDA4"/>
<keyword evidence="4 5" id="KW-1015">Disulfide bond</keyword>
<proteinExistence type="predicted"/>
<dbReference type="PANTHER" id="PTHR45785:SF2">
    <property type="entry name" value="COMPLEMENT FACTOR H-RELATED"/>
    <property type="match status" value="1"/>
</dbReference>
<feature type="domain" description="Sushi" evidence="7">
    <location>
        <begin position="27"/>
        <end position="85"/>
    </location>
</feature>
<dbReference type="SMART" id="SM00032">
    <property type="entry name" value="CCP"/>
    <property type="match status" value="4"/>
</dbReference>
<sequence>MRDRRPGSVLLLWFPAVLLVSAQTAERPCQPVVKGVFVIPPEDKYDHNQTVSYSCDNGLKPAVKGWWAQITCLNGQWSPEPQCIDENSCVQPDNVPNTIYSSSPTGWYENGKKIQVRCDKGYGTKSNLLTGTCINGTWSSMPVCEKRTDSCSEPPQLPHAVIINQTQQEVFAADSEVMYQCEDGYTTEQGESRKSVFCISGNWTKGPTCIKPDSSPMTMPVSHCGNLPHIPHSAVLPGRITLTYSCAGNYKLIGPKTVVCYNDGTWSETPTCEAEGHCVLDPAQYNRGTFNRDYQAQNVPEGETRYLYCYRDSHIRGVRCSNGILTVARYCCLSQDRDNENCW</sequence>
<dbReference type="SUPFAM" id="SSF57535">
    <property type="entry name" value="Complement control module/SCR domain"/>
    <property type="match status" value="4"/>
</dbReference>
<keyword evidence="8" id="KW-1185">Reference proteome</keyword>
<dbReference type="GeneID" id="129602928"/>
<evidence type="ECO:0000259" key="7">
    <source>
        <dbReference type="PROSITE" id="PS50923"/>
    </source>
</evidence>
<evidence type="ECO:0000256" key="4">
    <source>
        <dbReference type="ARBA" id="ARBA00023157"/>
    </source>
</evidence>
<gene>
    <name evidence="9" type="primary">LOC129602928</name>
</gene>
<evidence type="ECO:0000256" key="5">
    <source>
        <dbReference type="PROSITE-ProRule" id="PRU00302"/>
    </source>
</evidence>
<comment type="subcellular location">
    <subcellularLocation>
        <location evidence="1">Virion</location>
    </subcellularLocation>
</comment>
<evidence type="ECO:0000313" key="9">
    <source>
        <dbReference type="RefSeq" id="XP_055359600.1"/>
    </source>
</evidence>
<evidence type="ECO:0000256" key="1">
    <source>
        <dbReference type="ARBA" id="ARBA00004328"/>
    </source>
</evidence>
<dbReference type="InterPro" id="IPR000436">
    <property type="entry name" value="Sushi_SCR_CCP_dom"/>
</dbReference>
<dbReference type="Pfam" id="PF00084">
    <property type="entry name" value="Sushi"/>
    <property type="match status" value="4"/>
</dbReference>
<dbReference type="KEGG" id="bspl:129602928"/>
<evidence type="ECO:0000256" key="3">
    <source>
        <dbReference type="ARBA" id="ARBA00022729"/>
    </source>
</evidence>
<name>A0A9W2XDA4_BETSP</name>
<protein>
    <submittedName>
        <fullName evidence="9">Complement factor H-like</fullName>
    </submittedName>
</protein>
<feature type="signal peptide" evidence="6">
    <location>
        <begin position="1"/>
        <end position="22"/>
    </location>
</feature>
<feature type="chain" id="PRO_5040878996" evidence="6">
    <location>
        <begin position="23"/>
        <end position="343"/>
    </location>
</feature>
<dbReference type="PROSITE" id="PS50923">
    <property type="entry name" value="SUSHI"/>
    <property type="match status" value="4"/>
</dbReference>
<dbReference type="InterPro" id="IPR051503">
    <property type="entry name" value="ComplSys_Reg/VirEntry_Med"/>
</dbReference>
<organism evidence="8 9">
    <name type="scientific">Betta splendens</name>
    <name type="common">Siamese fighting fish</name>
    <dbReference type="NCBI Taxonomy" id="158456"/>
    <lineage>
        <taxon>Eukaryota</taxon>
        <taxon>Metazoa</taxon>
        <taxon>Chordata</taxon>
        <taxon>Craniata</taxon>
        <taxon>Vertebrata</taxon>
        <taxon>Euteleostomi</taxon>
        <taxon>Actinopterygii</taxon>
        <taxon>Neopterygii</taxon>
        <taxon>Teleostei</taxon>
        <taxon>Neoteleostei</taxon>
        <taxon>Acanthomorphata</taxon>
        <taxon>Anabantaria</taxon>
        <taxon>Anabantiformes</taxon>
        <taxon>Anabantoidei</taxon>
        <taxon>Osphronemidae</taxon>
        <taxon>Betta</taxon>
    </lineage>
</organism>
<dbReference type="Proteomes" id="UP000515150">
    <property type="component" value="Chromosome 17"/>
</dbReference>
<dbReference type="OrthoDB" id="9984531at2759"/>
<feature type="domain" description="Sushi" evidence="7">
    <location>
        <begin position="149"/>
        <end position="211"/>
    </location>
</feature>
<feature type="domain" description="Sushi" evidence="7">
    <location>
        <begin position="87"/>
        <end position="146"/>
    </location>
</feature>
<comment type="caution">
    <text evidence="5">Lacks conserved residue(s) required for the propagation of feature annotation.</text>
</comment>
<dbReference type="RefSeq" id="XP_055359600.1">
    <property type="nucleotide sequence ID" value="XM_055503625.1"/>
</dbReference>
<accession>A0A9W2XDA4</accession>
<keyword evidence="2 5" id="KW-0768">Sushi</keyword>
<feature type="domain" description="Sushi" evidence="7">
    <location>
        <begin position="222"/>
        <end position="274"/>
    </location>
</feature>
<dbReference type="InterPro" id="IPR035976">
    <property type="entry name" value="Sushi/SCR/CCP_sf"/>
</dbReference>
<evidence type="ECO:0000313" key="8">
    <source>
        <dbReference type="Proteomes" id="UP000515150"/>
    </source>
</evidence>
<dbReference type="CDD" id="cd00033">
    <property type="entry name" value="CCP"/>
    <property type="match status" value="4"/>
</dbReference>
<feature type="disulfide bond" evidence="5">
    <location>
        <begin position="29"/>
        <end position="72"/>
    </location>
</feature>
<reference evidence="9" key="1">
    <citation type="submission" date="2025-08" db="UniProtKB">
        <authorList>
            <consortium name="RefSeq"/>
        </authorList>
    </citation>
    <scope>IDENTIFICATION</scope>
</reference>
<keyword evidence="3 6" id="KW-0732">Signal</keyword>
<evidence type="ECO:0000256" key="2">
    <source>
        <dbReference type="ARBA" id="ARBA00022659"/>
    </source>
</evidence>
<evidence type="ECO:0000256" key="6">
    <source>
        <dbReference type="SAM" id="SignalP"/>
    </source>
</evidence>
<dbReference type="PANTHER" id="PTHR45785">
    <property type="entry name" value="COMPLEMENT FACTOR H-RELATED"/>
    <property type="match status" value="1"/>
</dbReference>